<proteinExistence type="inferred from homology"/>
<gene>
    <name evidence="5" type="ORF">G7Y89_g2867</name>
</gene>
<evidence type="ECO:0000256" key="2">
    <source>
        <dbReference type="ARBA" id="ARBA00035112"/>
    </source>
</evidence>
<evidence type="ECO:0008006" key="7">
    <source>
        <dbReference type="Google" id="ProtNLM"/>
    </source>
</evidence>
<feature type="compositionally biased region" description="Basic and acidic residues" evidence="3">
    <location>
        <begin position="312"/>
        <end position="322"/>
    </location>
</feature>
<sequence length="322" mass="36839">MDLPDQISPLSPPEYAERLSFNSRNNSIEEEDESLLQNFNDKKCSTKTKRTKIKNLRSRCFSLDLKYWLAFNIILTTFNLAVLLFLALLRNARPVAHQTTQTLLPPSPAIEAIEKELRPFSLTSEYSNHPGPETDRLWEQIVNSGALFTLTEEEFLLVNDNPKTGIKFPHDPQGRYLGTLAATHQMHCVDSLRKAMWFHYEHYKNKGDSLFIDKDPPEEHLMHCVEMLRNAVMCSGDVSVITYNWKKGHDAPKASFKSLHACQKWDKIEGWRETHNVTAQITVLERPIGLFDDELDEDDGYAPGAYSTTQGESHHNDDDGGY</sequence>
<accession>A0A8H4RTQ9</accession>
<dbReference type="GO" id="GO:0043386">
    <property type="term" value="P:mycotoxin biosynthetic process"/>
    <property type="evidence" value="ECO:0007669"/>
    <property type="project" value="InterPro"/>
</dbReference>
<evidence type="ECO:0000256" key="1">
    <source>
        <dbReference type="ARBA" id="ARBA00004685"/>
    </source>
</evidence>
<evidence type="ECO:0000256" key="4">
    <source>
        <dbReference type="SAM" id="Phobius"/>
    </source>
</evidence>
<comment type="pathway">
    <text evidence="1">Mycotoxin biosynthesis.</text>
</comment>
<name>A0A8H4RTQ9_9HELO</name>
<evidence type="ECO:0000256" key="3">
    <source>
        <dbReference type="SAM" id="MobiDB-lite"/>
    </source>
</evidence>
<dbReference type="PANTHER" id="PTHR33365">
    <property type="entry name" value="YALI0B05434P"/>
    <property type="match status" value="1"/>
</dbReference>
<comment type="similarity">
    <text evidence="2">Belongs to the ustYa family.</text>
</comment>
<keyword evidence="6" id="KW-1185">Reference proteome</keyword>
<dbReference type="OrthoDB" id="3470719at2759"/>
<dbReference type="PANTHER" id="PTHR33365:SF4">
    <property type="entry name" value="CYCLOCHLOROTINE BIOSYNTHESIS PROTEIN O"/>
    <property type="match status" value="1"/>
</dbReference>
<feature type="region of interest" description="Disordered" evidence="3">
    <location>
        <begin position="295"/>
        <end position="322"/>
    </location>
</feature>
<dbReference type="AlphaFoldDB" id="A0A8H4RTQ9"/>
<organism evidence="5 6">
    <name type="scientific">Cudoniella acicularis</name>
    <dbReference type="NCBI Taxonomy" id="354080"/>
    <lineage>
        <taxon>Eukaryota</taxon>
        <taxon>Fungi</taxon>
        <taxon>Dikarya</taxon>
        <taxon>Ascomycota</taxon>
        <taxon>Pezizomycotina</taxon>
        <taxon>Leotiomycetes</taxon>
        <taxon>Helotiales</taxon>
        <taxon>Tricladiaceae</taxon>
        <taxon>Cudoniella</taxon>
    </lineage>
</organism>
<comment type="caution">
    <text evidence="5">The sequence shown here is derived from an EMBL/GenBank/DDBJ whole genome shotgun (WGS) entry which is preliminary data.</text>
</comment>
<keyword evidence="4" id="KW-1133">Transmembrane helix</keyword>
<keyword evidence="4" id="KW-0812">Transmembrane</keyword>
<dbReference type="Pfam" id="PF11807">
    <property type="entry name" value="UstYa"/>
    <property type="match status" value="1"/>
</dbReference>
<protein>
    <recommendedName>
        <fullName evidence="7">Tat pathway signal sequence</fullName>
    </recommendedName>
</protein>
<dbReference type="Proteomes" id="UP000566819">
    <property type="component" value="Unassembled WGS sequence"/>
</dbReference>
<feature type="transmembrane region" description="Helical" evidence="4">
    <location>
        <begin position="67"/>
        <end position="89"/>
    </location>
</feature>
<dbReference type="InterPro" id="IPR021765">
    <property type="entry name" value="UstYa-like"/>
</dbReference>
<dbReference type="EMBL" id="JAAMPI010000133">
    <property type="protein sequence ID" value="KAF4635223.1"/>
    <property type="molecule type" value="Genomic_DNA"/>
</dbReference>
<evidence type="ECO:0000313" key="6">
    <source>
        <dbReference type="Proteomes" id="UP000566819"/>
    </source>
</evidence>
<evidence type="ECO:0000313" key="5">
    <source>
        <dbReference type="EMBL" id="KAF4635223.1"/>
    </source>
</evidence>
<keyword evidence="4" id="KW-0472">Membrane</keyword>
<reference evidence="5 6" key="1">
    <citation type="submission" date="2020-03" db="EMBL/GenBank/DDBJ databases">
        <title>Draft Genome Sequence of Cudoniella acicularis.</title>
        <authorList>
            <person name="Buettner E."/>
            <person name="Kellner H."/>
        </authorList>
    </citation>
    <scope>NUCLEOTIDE SEQUENCE [LARGE SCALE GENOMIC DNA]</scope>
    <source>
        <strain evidence="5 6">DSM 108380</strain>
    </source>
</reference>